<reference evidence="1" key="1">
    <citation type="submission" date="2021-01" db="EMBL/GenBank/DDBJ databases">
        <title>Fulvivirga kasyanovii gen. nov., sp nov., a novel member of the phylum Bacteroidetes isolated from seawater in a mussel farm.</title>
        <authorList>
            <person name="Zhao L.-H."/>
            <person name="Wang Z.-J."/>
        </authorList>
    </citation>
    <scope>NUCLEOTIDE SEQUENCE</scope>
    <source>
        <strain evidence="1">29W222</strain>
    </source>
</reference>
<organism evidence="1 2">
    <name type="scientific">Fulvivirga marina</name>
    <dbReference type="NCBI Taxonomy" id="2494733"/>
    <lineage>
        <taxon>Bacteria</taxon>
        <taxon>Pseudomonadati</taxon>
        <taxon>Bacteroidota</taxon>
        <taxon>Cytophagia</taxon>
        <taxon>Cytophagales</taxon>
        <taxon>Fulvivirgaceae</taxon>
        <taxon>Fulvivirga</taxon>
    </lineage>
</organism>
<proteinExistence type="predicted"/>
<accession>A0A937G089</accession>
<name>A0A937G089_9BACT</name>
<gene>
    <name evidence="1" type="ORF">JMN32_18275</name>
</gene>
<sequence>MENNIIRLHATENRYFGYDQEVPYIASLGNGFMLSEEFRKFMERGLELIHEKIKENGNLGWLVDARRMEVIDPNDKEWVVNHWNIKAYEAGLRFVAFVLPENIFTLMNIEEYTEESTNNSALTIHHFNDVESAKNWLKEVV</sequence>
<comment type="caution">
    <text evidence="1">The sequence shown here is derived from an EMBL/GenBank/DDBJ whole genome shotgun (WGS) entry which is preliminary data.</text>
</comment>
<evidence type="ECO:0000313" key="1">
    <source>
        <dbReference type="EMBL" id="MBL6448267.1"/>
    </source>
</evidence>
<dbReference type="Proteomes" id="UP000614216">
    <property type="component" value="Unassembled WGS sequence"/>
</dbReference>
<dbReference type="RefSeq" id="WP_202857809.1">
    <property type="nucleotide sequence ID" value="NZ_JAEUGD010000060.1"/>
</dbReference>
<evidence type="ECO:0008006" key="3">
    <source>
        <dbReference type="Google" id="ProtNLM"/>
    </source>
</evidence>
<protein>
    <recommendedName>
        <fullName evidence="3">STAS/SEC14 domain-containing protein</fullName>
    </recommendedName>
</protein>
<dbReference type="AlphaFoldDB" id="A0A937G089"/>
<keyword evidence="2" id="KW-1185">Reference proteome</keyword>
<evidence type="ECO:0000313" key="2">
    <source>
        <dbReference type="Proteomes" id="UP000614216"/>
    </source>
</evidence>
<dbReference type="EMBL" id="JAEUGD010000060">
    <property type="protein sequence ID" value="MBL6448267.1"/>
    <property type="molecule type" value="Genomic_DNA"/>
</dbReference>